<evidence type="ECO:0000256" key="1">
    <source>
        <dbReference type="SAM" id="Phobius"/>
    </source>
</evidence>
<evidence type="ECO:0000313" key="2">
    <source>
        <dbReference type="EMBL" id="JAP10329.1"/>
    </source>
</evidence>
<accession>A0A0V0GRP7</accession>
<protein>
    <submittedName>
        <fullName evidence="2">Putative ovule protein</fullName>
    </submittedName>
</protein>
<name>A0A0V0GRP7_SOLCH</name>
<proteinExistence type="predicted"/>
<reference evidence="2" key="1">
    <citation type="submission" date="2015-12" db="EMBL/GenBank/DDBJ databases">
        <title>Gene expression during late stages of embryo sac development: a critical building block for successful pollen-pistil interactions.</title>
        <authorList>
            <person name="Liu Y."/>
            <person name="Joly V."/>
            <person name="Sabar M."/>
            <person name="Matton D.P."/>
        </authorList>
    </citation>
    <scope>NUCLEOTIDE SEQUENCE</scope>
</reference>
<dbReference type="AlphaFoldDB" id="A0A0V0GRP7"/>
<organism evidence="2">
    <name type="scientific">Solanum chacoense</name>
    <name type="common">Chaco potato</name>
    <dbReference type="NCBI Taxonomy" id="4108"/>
    <lineage>
        <taxon>Eukaryota</taxon>
        <taxon>Viridiplantae</taxon>
        <taxon>Streptophyta</taxon>
        <taxon>Embryophyta</taxon>
        <taxon>Tracheophyta</taxon>
        <taxon>Spermatophyta</taxon>
        <taxon>Magnoliopsida</taxon>
        <taxon>eudicotyledons</taxon>
        <taxon>Gunneridae</taxon>
        <taxon>Pentapetalae</taxon>
        <taxon>asterids</taxon>
        <taxon>lamiids</taxon>
        <taxon>Solanales</taxon>
        <taxon>Solanaceae</taxon>
        <taxon>Solanoideae</taxon>
        <taxon>Solaneae</taxon>
        <taxon>Solanum</taxon>
    </lineage>
</organism>
<feature type="non-terminal residue" evidence="2">
    <location>
        <position position="70"/>
    </location>
</feature>
<keyword evidence="1" id="KW-0472">Membrane</keyword>
<keyword evidence="1" id="KW-1133">Transmembrane helix</keyword>
<keyword evidence="1" id="KW-0812">Transmembrane</keyword>
<feature type="transmembrane region" description="Helical" evidence="1">
    <location>
        <begin position="31"/>
        <end position="53"/>
    </location>
</feature>
<dbReference type="EMBL" id="GEDG01033307">
    <property type="protein sequence ID" value="JAP10329.1"/>
    <property type="molecule type" value="Transcribed_RNA"/>
</dbReference>
<sequence length="70" mass="8113">MCFSCQISFLFPFFNISFLLKSPKLVCRNQLVLIIMFWSGIPNLFYSLVLTASSVPILSPLFMECFFTLF</sequence>